<evidence type="ECO:0000256" key="1">
    <source>
        <dbReference type="SAM" id="MobiDB-lite"/>
    </source>
</evidence>
<gene>
    <name evidence="2" type="primary">ATP11B_1</name>
    <name evidence="2" type="ORF">N1851_004622</name>
</gene>
<comment type="caution">
    <text evidence="2">The sequence shown here is derived from an EMBL/GenBank/DDBJ whole genome shotgun (WGS) entry which is preliminary data.</text>
</comment>
<evidence type="ECO:0000313" key="3">
    <source>
        <dbReference type="Proteomes" id="UP001174136"/>
    </source>
</evidence>
<dbReference type="AlphaFoldDB" id="A0AA47N6Z9"/>
<keyword evidence="3" id="KW-1185">Reference proteome</keyword>
<organism evidence="2 3">
    <name type="scientific">Merluccius polli</name>
    <name type="common">Benguela hake</name>
    <name type="synonym">Merluccius cadenati</name>
    <dbReference type="NCBI Taxonomy" id="89951"/>
    <lineage>
        <taxon>Eukaryota</taxon>
        <taxon>Metazoa</taxon>
        <taxon>Chordata</taxon>
        <taxon>Craniata</taxon>
        <taxon>Vertebrata</taxon>
        <taxon>Euteleostomi</taxon>
        <taxon>Actinopterygii</taxon>
        <taxon>Neopterygii</taxon>
        <taxon>Teleostei</taxon>
        <taxon>Neoteleostei</taxon>
        <taxon>Acanthomorphata</taxon>
        <taxon>Zeiogadaria</taxon>
        <taxon>Gadariae</taxon>
        <taxon>Gadiformes</taxon>
        <taxon>Gadoidei</taxon>
        <taxon>Merlucciidae</taxon>
        <taxon>Merluccius</taxon>
    </lineage>
</organism>
<accession>A0AA47N6Z9</accession>
<name>A0AA47N6Z9_MERPO</name>
<sequence>MEEDEVSVGPEYDPSLPAQQAQGLSCVESLCCYQHGQSGCSRLAQLLEQMTGPCPAAAGADRCSAANHSSSSSSSNNRSWSNAENFYSNDRSILTLSPMEASHC</sequence>
<dbReference type="Proteomes" id="UP001174136">
    <property type="component" value="Unassembled WGS sequence"/>
</dbReference>
<feature type="compositionally biased region" description="Low complexity" evidence="1">
    <location>
        <begin position="64"/>
        <end position="81"/>
    </location>
</feature>
<protein>
    <submittedName>
        <fullName evidence="2">Phospholipid-transporting ATPase IF</fullName>
    </submittedName>
</protein>
<dbReference type="EMBL" id="JAOPHQ010000680">
    <property type="protein sequence ID" value="KAK0153593.1"/>
    <property type="molecule type" value="Genomic_DNA"/>
</dbReference>
<proteinExistence type="predicted"/>
<feature type="region of interest" description="Disordered" evidence="1">
    <location>
        <begin position="57"/>
        <end position="81"/>
    </location>
</feature>
<evidence type="ECO:0000313" key="2">
    <source>
        <dbReference type="EMBL" id="KAK0153593.1"/>
    </source>
</evidence>
<reference evidence="2" key="1">
    <citation type="journal article" date="2023" name="Front. Mar. Sci.">
        <title>A new Merluccius polli reference genome to investigate the effects of global change in West African waters.</title>
        <authorList>
            <person name="Mateo J.L."/>
            <person name="Blanco-Fernandez C."/>
            <person name="Garcia-Vazquez E."/>
            <person name="Machado-Schiaffino G."/>
        </authorList>
    </citation>
    <scope>NUCLEOTIDE SEQUENCE</scope>
    <source>
        <strain evidence="2">C29</strain>
        <tissue evidence="2">Fin</tissue>
    </source>
</reference>